<feature type="domain" description="Methyltransferase" evidence="2">
    <location>
        <begin position="38"/>
        <end position="143"/>
    </location>
</feature>
<protein>
    <recommendedName>
        <fullName evidence="2">Methyltransferase domain-containing protein</fullName>
    </recommendedName>
</protein>
<name>A0A1F4U3N0_UNCSA</name>
<dbReference type="CDD" id="cd02440">
    <property type="entry name" value="AdoMet_MTases"/>
    <property type="match status" value="1"/>
</dbReference>
<proteinExistence type="predicted"/>
<keyword evidence="1" id="KW-0812">Transmembrane</keyword>
<dbReference type="EMBL" id="MEUJ01000008">
    <property type="protein sequence ID" value="OGC39450.1"/>
    <property type="molecule type" value="Genomic_DNA"/>
</dbReference>
<dbReference type="Proteomes" id="UP000179242">
    <property type="component" value="Unassembled WGS sequence"/>
</dbReference>
<dbReference type="Gene3D" id="3.40.50.150">
    <property type="entry name" value="Vaccinia Virus protein VP39"/>
    <property type="match status" value="1"/>
</dbReference>
<evidence type="ECO:0000313" key="4">
    <source>
        <dbReference type="Proteomes" id="UP000179242"/>
    </source>
</evidence>
<dbReference type="Pfam" id="PF13847">
    <property type="entry name" value="Methyltransf_31"/>
    <property type="match status" value="1"/>
</dbReference>
<dbReference type="AlphaFoldDB" id="A0A1F4U3N0"/>
<comment type="caution">
    <text evidence="3">The sequence shown here is derived from an EMBL/GenBank/DDBJ whole genome shotgun (WGS) entry which is preliminary data.</text>
</comment>
<gene>
    <name evidence="3" type="ORF">A2438_07795</name>
</gene>
<sequence length="252" mass="28880">MFINSSEYKRMAEVEICHWWYRILRRLTITAIENHFKEKNISVLDAGCGTGGLLKHLLKKGYKNVEGFDLAEVAVSFCTARGLNVTLGDIKQTSVIVSKHDYDVVVSNDTLYFYADPAEHRKIVWGFCEVLRKGGILVLNLPAFNLFGGIHDIAVGGKYRFTKRDIKHLFDSSSFQVQTCIYWPLFLSPAIFIIRSLQKIKLRLLKNMEIKSDIDLPSAWTNNLLYKIVSFENFICKWKPFGSSLFVVAKKI</sequence>
<keyword evidence="1" id="KW-1133">Transmembrane helix</keyword>
<feature type="transmembrane region" description="Helical" evidence="1">
    <location>
        <begin position="181"/>
        <end position="198"/>
    </location>
</feature>
<dbReference type="SUPFAM" id="SSF53335">
    <property type="entry name" value="S-adenosyl-L-methionine-dependent methyltransferases"/>
    <property type="match status" value="1"/>
</dbReference>
<accession>A0A1F4U3N0</accession>
<organism evidence="3 4">
    <name type="scientific">candidate division WOR-1 bacterium RIFOXYC2_FULL_46_14</name>
    <dbReference type="NCBI Taxonomy" id="1802587"/>
    <lineage>
        <taxon>Bacteria</taxon>
        <taxon>Bacillati</taxon>
        <taxon>Saganbacteria</taxon>
    </lineage>
</organism>
<keyword evidence="1" id="KW-0472">Membrane</keyword>
<reference evidence="3 4" key="1">
    <citation type="journal article" date="2016" name="Nat. Commun.">
        <title>Thousands of microbial genomes shed light on interconnected biogeochemical processes in an aquifer system.</title>
        <authorList>
            <person name="Anantharaman K."/>
            <person name="Brown C.T."/>
            <person name="Hug L.A."/>
            <person name="Sharon I."/>
            <person name="Castelle C.J."/>
            <person name="Probst A.J."/>
            <person name="Thomas B.C."/>
            <person name="Singh A."/>
            <person name="Wilkins M.J."/>
            <person name="Karaoz U."/>
            <person name="Brodie E.L."/>
            <person name="Williams K.H."/>
            <person name="Hubbard S.S."/>
            <person name="Banfield J.F."/>
        </authorList>
    </citation>
    <scope>NUCLEOTIDE SEQUENCE [LARGE SCALE GENOMIC DNA]</scope>
</reference>
<dbReference type="PANTHER" id="PTHR43861">
    <property type="entry name" value="TRANS-ACONITATE 2-METHYLTRANSFERASE-RELATED"/>
    <property type="match status" value="1"/>
</dbReference>
<dbReference type="InterPro" id="IPR025714">
    <property type="entry name" value="Methyltranfer_dom"/>
</dbReference>
<evidence type="ECO:0000259" key="2">
    <source>
        <dbReference type="Pfam" id="PF13847"/>
    </source>
</evidence>
<dbReference type="InterPro" id="IPR029063">
    <property type="entry name" value="SAM-dependent_MTases_sf"/>
</dbReference>
<evidence type="ECO:0000256" key="1">
    <source>
        <dbReference type="SAM" id="Phobius"/>
    </source>
</evidence>
<evidence type="ECO:0000313" key="3">
    <source>
        <dbReference type="EMBL" id="OGC39450.1"/>
    </source>
</evidence>